<dbReference type="PROSITE" id="PS00428">
    <property type="entry name" value="FTSW_RODA_SPOVE"/>
    <property type="match status" value="1"/>
</dbReference>
<evidence type="ECO:0000256" key="4">
    <source>
        <dbReference type="ARBA" id="ARBA00022989"/>
    </source>
</evidence>
<feature type="transmembrane region" description="Helical" evidence="8">
    <location>
        <begin position="417"/>
        <end position="438"/>
    </location>
</feature>
<keyword evidence="5 8" id="KW-0472">Membrane</keyword>
<feature type="transmembrane region" description="Helical" evidence="8">
    <location>
        <begin position="185"/>
        <end position="203"/>
    </location>
</feature>
<evidence type="ECO:0000256" key="1">
    <source>
        <dbReference type="ARBA" id="ARBA00004141"/>
    </source>
</evidence>
<evidence type="ECO:0000256" key="2">
    <source>
        <dbReference type="ARBA" id="ARBA00022692"/>
    </source>
</evidence>
<feature type="transmembrane region" description="Helical" evidence="8">
    <location>
        <begin position="145"/>
        <end position="164"/>
    </location>
</feature>
<feature type="transmembrane region" description="Helical" evidence="8">
    <location>
        <begin position="384"/>
        <end position="411"/>
    </location>
</feature>
<protein>
    <recommendedName>
        <fullName evidence="7">Cell wall polymerase</fullName>
    </recommendedName>
    <alternativeName>
        <fullName evidence="6">Peptidoglycan polymerase</fullName>
    </alternativeName>
</protein>
<evidence type="ECO:0000256" key="5">
    <source>
        <dbReference type="ARBA" id="ARBA00023136"/>
    </source>
</evidence>
<dbReference type="GO" id="GO:0051301">
    <property type="term" value="P:cell division"/>
    <property type="evidence" value="ECO:0007669"/>
    <property type="project" value="InterPro"/>
</dbReference>
<accession>A0A7G5XHZ4</accession>
<keyword evidence="10" id="KW-1185">Reference proteome</keyword>
<dbReference type="GO" id="GO:0015648">
    <property type="term" value="F:lipid-linked peptidoglycan transporter activity"/>
    <property type="evidence" value="ECO:0007669"/>
    <property type="project" value="TreeGrafter"/>
</dbReference>
<feature type="transmembrane region" description="Helical" evidence="8">
    <location>
        <begin position="52"/>
        <end position="71"/>
    </location>
</feature>
<dbReference type="InterPro" id="IPR001182">
    <property type="entry name" value="FtsW/RodA"/>
</dbReference>
<dbReference type="Pfam" id="PF01098">
    <property type="entry name" value="FTSW_RODA_SPOVE"/>
    <property type="match status" value="2"/>
</dbReference>
<dbReference type="AlphaFoldDB" id="A0A7G5XHZ4"/>
<evidence type="ECO:0000313" key="10">
    <source>
        <dbReference type="Proteomes" id="UP000515344"/>
    </source>
</evidence>
<dbReference type="RefSeq" id="WP_182803856.1">
    <property type="nucleotide sequence ID" value="NZ_CP060007.1"/>
</dbReference>
<keyword evidence="4 8" id="KW-1133">Transmembrane helix</keyword>
<feature type="transmembrane region" description="Helical" evidence="8">
    <location>
        <begin position="235"/>
        <end position="259"/>
    </location>
</feature>
<dbReference type="GO" id="GO:0008360">
    <property type="term" value="P:regulation of cell shape"/>
    <property type="evidence" value="ECO:0007669"/>
    <property type="project" value="UniProtKB-KW"/>
</dbReference>
<dbReference type="InterPro" id="IPR018365">
    <property type="entry name" value="Cell_cycle_FtsW-rel_CS"/>
</dbReference>
<feature type="transmembrane region" description="Helical" evidence="8">
    <location>
        <begin position="83"/>
        <end position="99"/>
    </location>
</feature>
<dbReference type="GO" id="GO:0005886">
    <property type="term" value="C:plasma membrane"/>
    <property type="evidence" value="ECO:0007669"/>
    <property type="project" value="TreeGrafter"/>
</dbReference>
<evidence type="ECO:0000256" key="7">
    <source>
        <dbReference type="ARBA" id="ARBA00033270"/>
    </source>
</evidence>
<feature type="transmembrane region" description="Helical" evidence="8">
    <location>
        <begin position="351"/>
        <end position="372"/>
    </location>
</feature>
<dbReference type="PANTHER" id="PTHR30474">
    <property type="entry name" value="CELL CYCLE PROTEIN"/>
    <property type="match status" value="1"/>
</dbReference>
<dbReference type="EMBL" id="CP060007">
    <property type="protein sequence ID" value="QNA45097.1"/>
    <property type="molecule type" value="Genomic_DNA"/>
</dbReference>
<reference evidence="10" key="1">
    <citation type="submission" date="2020-08" db="EMBL/GenBank/DDBJ databases">
        <title>Lacibacter sp. S13-6-6 genome sequencing.</title>
        <authorList>
            <person name="Jin L."/>
        </authorList>
    </citation>
    <scope>NUCLEOTIDE SEQUENCE [LARGE SCALE GENOMIC DNA]</scope>
    <source>
        <strain evidence="10">S13-6-6</strain>
    </source>
</reference>
<dbReference type="GO" id="GO:0032153">
    <property type="term" value="C:cell division site"/>
    <property type="evidence" value="ECO:0007669"/>
    <property type="project" value="TreeGrafter"/>
</dbReference>
<evidence type="ECO:0000256" key="8">
    <source>
        <dbReference type="SAM" id="Phobius"/>
    </source>
</evidence>
<name>A0A7G5XHZ4_9BACT</name>
<comment type="subcellular location">
    <subcellularLocation>
        <location evidence="1">Membrane</location>
        <topology evidence="1">Multi-pass membrane protein</topology>
    </subcellularLocation>
</comment>
<evidence type="ECO:0000256" key="3">
    <source>
        <dbReference type="ARBA" id="ARBA00022960"/>
    </source>
</evidence>
<organism evidence="9 10">
    <name type="scientific">Lacibacter sediminis</name>
    <dbReference type="NCBI Taxonomy" id="2760713"/>
    <lineage>
        <taxon>Bacteria</taxon>
        <taxon>Pseudomonadati</taxon>
        <taxon>Bacteroidota</taxon>
        <taxon>Chitinophagia</taxon>
        <taxon>Chitinophagales</taxon>
        <taxon>Chitinophagaceae</taxon>
        <taxon>Lacibacter</taxon>
    </lineage>
</organism>
<dbReference type="NCBIfam" id="NF037961">
    <property type="entry name" value="RodA_shape"/>
    <property type="match status" value="1"/>
</dbReference>
<gene>
    <name evidence="9" type="ORF">H4075_02545</name>
</gene>
<sequence length="447" mass="50075">MEKQASIGKGVDATTVLLYYALVLVGFIAIFSVEFRMGDSFVQSLLELKKNYSRQVLFIGISSLVGVFILLTDSKFFTTIANLLYMAGILLMLLTFVIGKDISGSKSWIALGGGFNLQPAELCKVFTALALAKYLSRQETEFNNLRSHLIAFALTLGPALLSIAQKETGLALVYFSFFLVMYREGLPAMYLIVGFSFVVLFISSIVLSFLVYAIALGIIALIIIYYFWRQFKRNLFLLLAMIIIYLVLLGFHMFVNIVVFDKIMKPYQAARVLNMFGKSYIPRSPERIAQFEKEQASGKKRDYTYNVKQSKIAIGSGGLAGKGFLKGVTTQGDFVPEQHTDFIFTAIAESFGFWGSALLLGLYFFMLYRIITLAERQRSTFSRVYCYSVAAILLFHVMINISMTIGLMPVIGITLPLLSYGGSSLVTFTILIFIMLRLDADRSMVLR</sequence>
<dbReference type="PANTHER" id="PTHR30474:SF1">
    <property type="entry name" value="PEPTIDOGLYCAN GLYCOSYLTRANSFERASE MRDB"/>
    <property type="match status" value="1"/>
</dbReference>
<dbReference type="Proteomes" id="UP000515344">
    <property type="component" value="Chromosome"/>
</dbReference>
<evidence type="ECO:0000256" key="6">
    <source>
        <dbReference type="ARBA" id="ARBA00032370"/>
    </source>
</evidence>
<keyword evidence="2 8" id="KW-0812">Transmembrane</keyword>
<evidence type="ECO:0000313" key="9">
    <source>
        <dbReference type="EMBL" id="QNA45097.1"/>
    </source>
</evidence>
<feature type="transmembrane region" description="Helical" evidence="8">
    <location>
        <begin position="12"/>
        <end position="32"/>
    </location>
</feature>
<keyword evidence="3" id="KW-0133">Cell shape</keyword>
<dbReference type="KEGG" id="lacs:H4075_02545"/>
<feature type="transmembrane region" description="Helical" evidence="8">
    <location>
        <begin position="209"/>
        <end position="228"/>
    </location>
</feature>
<proteinExistence type="predicted"/>